<dbReference type="InterPro" id="IPR036249">
    <property type="entry name" value="Thioredoxin-like_sf"/>
</dbReference>
<dbReference type="SUPFAM" id="SSF47616">
    <property type="entry name" value="GST C-terminal domain-like"/>
    <property type="match status" value="1"/>
</dbReference>
<dbReference type="PROSITE" id="PS50404">
    <property type="entry name" value="GST_NTER"/>
    <property type="match status" value="1"/>
</dbReference>
<comment type="similarity">
    <text evidence="1">Belongs to the GST superfamily.</text>
</comment>
<dbReference type="Gene3D" id="1.20.1050.10">
    <property type="match status" value="1"/>
</dbReference>
<sequence length="213" mass="23796">MRPAMLTLWTYDWVPPPPRGHVRDIRLRWAMIEAGLPYTVATVPFDNRGPDHLARQPFAQVPFLTDGGITLFESGACLLHLAEKSETLMPRDPAGRADTLQWLIAGLNSVEMVSVPWWFIGLSRPETNPLDGWLDQRLMRLADVLASRDWLAAGRFTVADILMADILRVPALRPRLGPPLAAYLDRTLSRPAFDQARQDQLAHFAAADAGRPS</sequence>
<evidence type="ECO:0000313" key="3">
    <source>
        <dbReference type="EMBL" id="MFC3086139.1"/>
    </source>
</evidence>
<dbReference type="PANTHER" id="PTHR44051">
    <property type="entry name" value="GLUTATHIONE S-TRANSFERASE-RELATED"/>
    <property type="match status" value="1"/>
</dbReference>
<dbReference type="Proteomes" id="UP001595445">
    <property type="component" value="Unassembled WGS sequence"/>
</dbReference>
<accession>A0ABV7DV65</accession>
<evidence type="ECO:0000313" key="4">
    <source>
        <dbReference type="Proteomes" id="UP001595445"/>
    </source>
</evidence>
<proteinExistence type="inferred from homology"/>
<dbReference type="InterPro" id="IPR004046">
    <property type="entry name" value="GST_C"/>
</dbReference>
<protein>
    <submittedName>
        <fullName evidence="3">Glutathione S-transferase family protein</fullName>
    </submittedName>
</protein>
<evidence type="ECO:0000256" key="1">
    <source>
        <dbReference type="RuleBase" id="RU003494"/>
    </source>
</evidence>
<gene>
    <name evidence="3" type="ORF">ACFOD6_08770</name>
</gene>
<dbReference type="SFLD" id="SFLDS00019">
    <property type="entry name" value="Glutathione_Transferase_(cytos"/>
    <property type="match status" value="1"/>
</dbReference>
<dbReference type="RefSeq" id="WP_287863330.1">
    <property type="nucleotide sequence ID" value="NZ_JAEACP010000014.1"/>
</dbReference>
<name>A0ABV7DV65_9RHOB</name>
<dbReference type="SFLD" id="SFLDG00358">
    <property type="entry name" value="Main_(cytGST)"/>
    <property type="match status" value="1"/>
</dbReference>
<dbReference type="InterPro" id="IPR004045">
    <property type="entry name" value="Glutathione_S-Trfase_N"/>
</dbReference>
<evidence type="ECO:0000259" key="2">
    <source>
        <dbReference type="PROSITE" id="PS50404"/>
    </source>
</evidence>
<reference evidence="4" key="1">
    <citation type="journal article" date="2019" name="Int. J. Syst. Evol. Microbiol.">
        <title>The Global Catalogue of Microorganisms (GCM) 10K type strain sequencing project: providing services to taxonomists for standard genome sequencing and annotation.</title>
        <authorList>
            <consortium name="The Broad Institute Genomics Platform"/>
            <consortium name="The Broad Institute Genome Sequencing Center for Infectious Disease"/>
            <person name="Wu L."/>
            <person name="Ma J."/>
        </authorList>
    </citation>
    <scope>NUCLEOTIDE SEQUENCE [LARGE SCALE GENOMIC DNA]</scope>
    <source>
        <strain evidence="4">KCTC 62102</strain>
    </source>
</reference>
<comment type="caution">
    <text evidence="3">The sequence shown here is derived from an EMBL/GenBank/DDBJ whole genome shotgun (WGS) entry which is preliminary data.</text>
</comment>
<dbReference type="Gene3D" id="3.40.30.10">
    <property type="entry name" value="Glutaredoxin"/>
    <property type="match status" value="1"/>
</dbReference>
<dbReference type="EMBL" id="JBHRSM010000015">
    <property type="protein sequence ID" value="MFC3086139.1"/>
    <property type="molecule type" value="Genomic_DNA"/>
</dbReference>
<keyword evidence="4" id="KW-1185">Reference proteome</keyword>
<dbReference type="CDD" id="cd03046">
    <property type="entry name" value="GST_N_GTT1_like"/>
    <property type="match status" value="1"/>
</dbReference>
<dbReference type="SUPFAM" id="SSF52833">
    <property type="entry name" value="Thioredoxin-like"/>
    <property type="match status" value="1"/>
</dbReference>
<dbReference type="InterPro" id="IPR040079">
    <property type="entry name" value="Glutathione_S-Trfase"/>
</dbReference>
<feature type="domain" description="GST N-terminal" evidence="2">
    <location>
        <begin position="11"/>
        <end position="89"/>
    </location>
</feature>
<dbReference type="InterPro" id="IPR036282">
    <property type="entry name" value="Glutathione-S-Trfase_C_sf"/>
</dbReference>
<dbReference type="Pfam" id="PF02798">
    <property type="entry name" value="GST_N"/>
    <property type="match status" value="1"/>
</dbReference>
<organism evidence="3 4">
    <name type="scientific">Tabrizicola soli</name>
    <dbReference type="NCBI Taxonomy" id="2185115"/>
    <lineage>
        <taxon>Bacteria</taxon>
        <taxon>Pseudomonadati</taxon>
        <taxon>Pseudomonadota</taxon>
        <taxon>Alphaproteobacteria</taxon>
        <taxon>Rhodobacterales</taxon>
        <taxon>Paracoccaceae</taxon>
        <taxon>Tabrizicola</taxon>
    </lineage>
</organism>
<dbReference type="PANTHER" id="PTHR44051:SF8">
    <property type="entry name" value="GLUTATHIONE S-TRANSFERASE GSTA"/>
    <property type="match status" value="1"/>
</dbReference>
<dbReference type="Pfam" id="PF00043">
    <property type="entry name" value="GST_C"/>
    <property type="match status" value="1"/>
</dbReference>